<dbReference type="GO" id="GO:0000155">
    <property type="term" value="F:phosphorelay sensor kinase activity"/>
    <property type="evidence" value="ECO:0007669"/>
    <property type="project" value="InterPro"/>
</dbReference>
<dbReference type="InterPro" id="IPR003594">
    <property type="entry name" value="HATPase_dom"/>
</dbReference>
<dbReference type="EMBL" id="CP064942">
    <property type="protein sequence ID" value="QPH53600.1"/>
    <property type="molecule type" value="Genomic_DNA"/>
</dbReference>
<keyword evidence="12 18" id="KW-1133">Transmembrane helix</keyword>
<dbReference type="EC" id="2.7.13.3" evidence="3"/>
<dbReference type="PROSITE" id="PS50109">
    <property type="entry name" value="HIS_KIN"/>
    <property type="match status" value="1"/>
</dbReference>
<dbReference type="Pfam" id="PF00512">
    <property type="entry name" value="HisKA"/>
    <property type="match status" value="1"/>
</dbReference>
<evidence type="ECO:0000256" key="1">
    <source>
        <dbReference type="ARBA" id="ARBA00000085"/>
    </source>
</evidence>
<evidence type="ECO:0000256" key="3">
    <source>
        <dbReference type="ARBA" id="ARBA00012438"/>
    </source>
</evidence>
<evidence type="ECO:0000256" key="4">
    <source>
        <dbReference type="ARBA" id="ARBA00022475"/>
    </source>
</evidence>
<evidence type="ECO:0000256" key="13">
    <source>
        <dbReference type="ARBA" id="ARBA00023012"/>
    </source>
</evidence>
<dbReference type="SMART" id="SM00388">
    <property type="entry name" value="HisKA"/>
    <property type="match status" value="1"/>
</dbReference>
<keyword evidence="5" id="KW-0997">Cell inner membrane</keyword>
<evidence type="ECO:0000256" key="7">
    <source>
        <dbReference type="ARBA" id="ARBA00022679"/>
    </source>
</evidence>
<dbReference type="SUPFAM" id="SSF47384">
    <property type="entry name" value="Homodimeric domain of signal transducing histidine kinase"/>
    <property type="match status" value="1"/>
</dbReference>
<comment type="subcellular location">
    <subcellularLocation>
        <location evidence="2">Cell inner membrane</location>
        <topology evidence="2">Multi-pass membrane protein</topology>
    </subcellularLocation>
</comment>
<dbReference type="SMART" id="SM00387">
    <property type="entry name" value="HATPase_c"/>
    <property type="match status" value="1"/>
</dbReference>
<evidence type="ECO:0000256" key="2">
    <source>
        <dbReference type="ARBA" id="ARBA00004429"/>
    </source>
</evidence>
<dbReference type="SUPFAM" id="SSF55874">
    <property type="entry name" value="ATPase domain of HSP90 chaperone/DNA topoisomerase II/histidine kinase"/>
    <property type="match status" value="1"/>
</dbReference>
<evidence type="ECO:0000256" key="6">
    <source>
        <dbReference type="ARBA" id="ARBA00022553"/>
    </source>
</evidence>
<dbReference type="Pfam" id="PF02518">
    <property type="entry name" value="HATPase_c"/>
    <property type="match status" value="1"/>
</dbReference>
<evidence type="ECO:0000313" key="21">
    <source>
        <dbReference type="Proteomes" id="UP000594800"/>
    </source>
</evidence>
<dbReference type="Gene3D" id="3.30.450.20">
    <property type="entry name" value="PAS domain"/>
    <property type="match status" value="2"/>
</dbReference>
<keyword evidence="21" id="KW-1185">Reference proteome</keyword>
<dbReference type="Proteomes" id="UP000594800">
    <property type="component" value="Chromosome"/>
</dbReference>
<evidence type="ECO:0000256" key="10">
    <source>
        <dbReference type="ARBA" id="ARBA00022777"/>
    </source>
</evidence>
<accession>A0A7S9QC97</accession>
<evidence type="ECO:0000256" key="9">
    <source>
        <dbReference type="ARBA" id="ARBA00022741"/>
    </source>
</evidence>
<dbReference type="InterPro" id="IPR036890">
    <property type="entry name" value="HATPase_C_sf"/>
</dbReference>
<evidence type="ECO:0000256" key="5">
    <source>
        <dbReference type="ARBA" id="ARBA00022519"/>
    </source>
</evidence>
<dbReference type="GO" id="GO:0005886">
    <property type="term" value="C:plasma membrane"/>
    <property type="evidence" value="ECO:0007669"/>
    <property type="project" value="UniProtKB-SubCell"/>
</dbReference>
<reference evidence="20 21" key="1">
    <citation type="submission" date="2020-11" db="EMBL/GenBank/DDBJ databases">
        <title>Description of Pontivivens ytuae sp. nov. isolated from deep sea sediment of Mariana Trench.</title>
        <authorList>
            <person name="Wang Z."/>
            <person name="Sun Q.-L."/>
            <person name="Xu X.-D."/>
            <person name="Tang Y.-Z."/>
            <person name="Zhang J."/>
        </authorList>
    </citation>
    <scope>NUCLEOTIDE SEQUENCE [LARGE SCALE GENOMIC DNA]</scope>
    <source>
        <strain evidence="20 21">MT2928</strain>
    </source>
</reference>
<dbReference type="InterPro" id="IPR033479">
    <property type="entry name" value="dCache_1"/>
</dbReference>
<dbReference type="KEGG" id="poz:I0K15_17745"/>
<keyword evidence="4" id="KW-1003">Cell membrane</keyword>
<gene>
    <name evidence="20" type="ORF">I0K15_17745</name>
</gene>
<dbReference type="Pfam" id="PF02743">
    <property type="entry name" value="dCache_1"/>
    <property type="match status" value="1"/>
</dbReference>
<dbReference type="Gene3D" id="3.30.565.10">
    <property type="entry name" value="Histidine kinase-like ATPase, C-terminal domain"/>
    <property type="match status" value="1"/>
</dbReference>
<dbReference type="Gene3D" id="1.10.287.130">
    <property type="match status" value="1"/>
</dbReference>
<dbReference type="CDD" id="cd00082">
    <property type="entry name" value="HisKA"/>
    <property type="match status" value="1"/>
</dbReference>
<dbReference type="CDD" id="cd18773">
    <property type="entry name" value="PDC1_HK_sensor"/>
    <property type="match status" value="1"/>
</dbReference>
<feature type="transmembrane region" description="Helical" evidence="18">
    <location>
        <begin position="27"/>
        <end position="48"/>
    </location>
</feature>
<dbReference type="PANTHER" id="PTHR43065">
    <property type="entry name" value="SENSOR HISTIDINE KINASE"/>
    <property type="match status" value="1"/>
</dbReference>
<keyword evidence="6" id="KW-0597">Phosphoprotein</keyword>
<evidence type="ECO:0000256" key="11">
    <source>
        <dbReference type="ARBA" id="ARBA00022840"/>
    </source>
</evidence>
<feature type="domain" description="Histidine kinase" evidence="19">
    <location>
        <begin position="377"/>
        <end position="589"/>
    </location>
</feature>
<evidence type="ECO:0000256" key="18">
    <source>
        <dbReference type="SAM" id="Phobius"/>
    </source>
</evidence>
<evidence type="ECO:0000259" key="19">
    <source>
        <dbReference type="PROSITE" id="PS50109"/>
    </source>
</evidence>
<keyword evidence="11" id="KW-0067">ATP-binding</keyword>
<dbReference type="RefSeq" id="WP_196102809.1">
    <property type="nucleotide sequence ID" value="NZ_CP064942.1"/>
</dbReference>
<dbReference type="InterPro" id="IPR004358">
    <property type="entry name" value="Sig_transdc_His_kin-like_C"/>
</dbReference>
<evidence type="ECO:0000256" key="17">
    <source>
        <dbReference type="SAM" id="Coils"/>
    </source>
</evidence>
<evidence type="ECO:0000256" key="12">
    <source>
        <dbReference type="ARBA" id="ARBA00022989"/>
    </source>
</evidence>
<evidence type="ECO:0000256" key="15">
    <source>
        <dbReference type="ARBA" id="ARBA00059004"/>
    </source>
</evidence>
<keyword evidence="8 18" id="KW-0812">Transmembrane</keyword>
<dbReference type="AlphaFoldDB" id="A0A7S9QC97"/>
<evidence type="ECO:0000256" key="8">
    <source>
        <dbReference type="ARBA" id="ARBA00022692"/>
    </source>
</evidence>
<keyword evidence="14 18" id="KW-0472">Membrane</keyword>
<dbReference type="PIRSF" id="PIRSF036431">
    <property type="entry name" value="STHK_DctB"/>
    <property type="match status" value="1"/>
</dbReference>
<dbReference type="GO" id="GO:0005524">
    <property type="term" value="F:ATP binding"/>
    <property type="evidence" value="ECO:0007669"/>
    <property type="project" value="UniProtKB-KW"/>
</dbReference>
<dbReference type="PANTHER" id="PTHR43065:SF46">
    <property type="entry name" value="C4-DICARBOXYLATE TRANSPORT SENSOR PROTEIN DCTB"/>
    <property type="match status" value="1"/>
</dbReference>
<dbReference type="InterPro" id="IPR003661">
    <property type="entry name" value="HisK_dim/P_dom"/>
</dbReference>
<evidence type="ECO:0000256" key="14">
    <source>
        <dbReference type="ARBA" id="ARBA00023136"/>
    </source>
</evidence>
<keyword evidence="13" id="KW-0902">Two-component regulatory system</keyword>
<keyword evidence="10 20" id="KW-0418">Kinase</keyword>
<dbReference type="InterPro" id="IPR017055">
    <property type="entry name" value="Sig_transdc_His_kinase_DctB"/>
</dbReference>
<dbReference type="PRINTS" id="PR00344">
    <property type="entry name" value="BCTRLSENSOR"/>
</dbReference>
<keyword evidence="7" id="KW-0808">Transferase</keyword>
<keyword evidence="17" id="KW-0175">Coiled coil</keyword>
<sequence>MSTIAAPTQSALSRVRARLRSLRRAQVILIALCSALVVITLWASAMVVSNRFMDTLGTRAAVRSTLYTNSIESVLSTYTVASSLLAQDRLLVGALSGAAEDQIRLILGNVQSTTGALSISLYTAAGGLVADTQPEGAAINHALAPYFQLALEQDISIFATVAISEVEQRFFFARRILQSGTILGVVIIEVDLASVQDEWVATPDQVFVTNSEDLILLSSRPEWRYRSLSPFLDPLSAQGAGRFALLPMLNLEPAQAGQRVAIDGEVYLRVDRPVEFRGWTVTYLAPVAEVRERVRGVLAIEVMAIAILASLAFFQISRRAARQSLRLKRESEELRALNARLSSEIEERLKVEQSLQAAEESLEQSSKLAALGQMSAAISHELNQPLAAMKTYLAGAQLLIQRNRPGEALTSFQRIDDLITRMGAITRQLKTFARKGGTDLLDVDLRASLSSALAIMSPQIGQSNIAIVRREPEHPVMVNVDTVRLEQVLINLLRNAIDAMRGQSDPQVTVEIFAGPQMARIQVRDTGPGFEGPPSALFEPFYTTKAPGEGVGLGLAISAGIARDMGGSLTARNGRERGAVFELSLPRVTGRPERGSGDHE</sequence>
<organism evidence="20 21">
    <name type="scientific">Pontivivens ytuae</name>
    <dbReference type="NCBI Taxonomy" id="2789856"/>
    <lineage>
        <taxon>Bacteria</taxon>
        <taxon>Pseudomonadati</taxon>
        <taxon>Pseudomonadota</taxon>
        <taxon>Alphaproteobacteria</taxon>
        <taxon>Rhodobacterales</taxon>
        <taxon>Paracoccaceae</taxon>
        <taxon>Pontivivens</taxon>
    </lineage>
</organism>
<dbReference type="InterPro" id="IPR005467">
    <property type="entry name" value="His_kinase_dom"/>
</dbReference>
<evidence type="ECO:0000313" key="20">
    <source>
        <dbReference type="EMBL" id="QPH53600.1"/>
    </source>
</evidence>
<keyword evidence="9" id="KW-0547">Nucleotide-binding</keyword>
<dbReference type="InterPro" id="IPR036097">
    <property type="entry name" value="HisK_dim/P_sf"/>
</dbReference>
<name>A0A7S9QC97_9RHOB</name>
<feature type="coiled-coil region" evidence="17">
    <location>
        <begin position="320"/>
        <end position="347"/>
    </location>
</feature>
<evidence type="ECO:0000256" key="16">
    <source>
        <dbReference type="ARBA" id="ARBA00073143"/>
    </source>
</evidence>
<protein>
    <recommendedName>
        <fullName evidence="16">C4-dicarboxylate transport sensor protein DctB</fullName>
        <ecNumber evidence="3">2.7.13.3</ecNumber>
    </recommendedName>
</protein>
<dbReference type="FunFam" id="1.10.287.130:FF:000049">
    <property type="entry name" value="C4-dicarboxylate transport sensor protein DctB"/>
    <property type="match status" value="1"/>
</dbReference>
<comment type="catalytic activity">
    <reaction evidence="1">
        <text>ATP + protein L-histidine = ADP + protein N-phospho-L-histidine.</text>
        <dbReference type="EC" id="2.7.13.3"/>
    </reaction>
</comment>
<proteinExistence type="predicted"/>
<comment type="function">
    <text evidence="15">Member of the two-component regulatory system DctB/DctD involved in the transport of C4-dicarboxylates. DctB functions as a membrane-associated protein kinase that phosphorylates DctD in response to environmental signals.</text>
</comment>